<gene>
    <name evidence="2" type="ORF">LuPra_02708</name>
</gene>
<feature type="transmembrane region" description="Helical" evidence="1">
    <location>
        <begin position="469"/>
        <end position="487"/>
    </location>
</feature>
<feature type="transmembrane region" description="Helical" evidence="1">
    <location>
        <begin position="53"/>
        <end position="75"/>
    </location>
</feature>
<feature type="transmembrane region" description="Helical" evidence="1">
    <location>
        <begin position="20"/>
        <end position="41"/>
    </location>
</feature>
<feature type="transmembrane region" description="Helical" evidence="1">
    <location>
        <begin position="425"/>
        <end position="449"/>
    </location>
</feature>
<accession>A0A143PLX5</accession>
<keyword evidence="1" id="KW-0812">Transmembrane</keyword>
<feature type="transmembrane region" description="Helical" evidence="1">
    <location>
        <begin position="582"/>
        <end position="604"/>
    </location>
</feature>
<organism evidence="2 3">
    <name type="scientific">Luteitalea pratensis</name>
    <dbReference type="NCBI Taxonomy" id="1855912"/>
    <lineage>
        <taxon>Bacteria</taxon>
        <taxon>Pseudomonadati</taxon>
        <taxon>Acidobacteriota</taxon>
        <taxon>Vicinamibacteria</taxon>
        <taxon>Vicinamibacterales</taxon>
        <taxon>Vicinamibacteraceae</taxon>
        <taxon>Luteitalea</taxon>
    </lineage>
</organism>
<sequence>MKLLAIFLFECSYQLRRPWLLLIFTALLGVTVLFVRTNYVADQLYEDYFANAPFLIASATVFGGLLWLVAGGVVAGDAGARDVSTGMYPLTYTMPVSKTAYLSGRFLAALTMNALLLTAVQIGIISAVYMPGGITVYRAPFRLAAYLTAYLFISLVNALVATAIQFALAVRSGRPMAAYFGSFLLFFTGFFISAALLFWHTWGALLDPIGIRFIVEDLGRQWTPVEKNVRLLSLEGVVLQNRLLWAAVALMTLVLTHFRFRFAHRTGNGLYARLRVLRARRNNLLASRDADVYATAGELISTLSVPRTFGVRVQTKQALAIAWASFRYIAASWAGLVFFVVIPLLSVPVVVDQMESGGARLIPVTALVIAELTGSLSDELSRWLIVPLLTIYFAGELVWRERDARLSDITDALPGSDWTPLVGKYLGLALALTAFNTLLMLSGIVAQTMLGYRHHEIALYLKTLLGLQLAEYLLFAGLALVVHSVVLQKYGAHLVLVGAYVFIAMPALFGVEHRLLIYGAGPTWSYTEMRGFGPSLVPWLAFKLYWASWLILLAVAARLLWVRGRETRWTPRLRAVRQRFTGATTTATAAGIVLVLTLGGFTFYNTNVLNTYVSVSAGATRQAEYERRYARYARIPQPQIVGTELRVEIHPERGAAEIRGTYRVLNDTHAAIEAIHIAPAPAVETAAITLNRAAVMTLADEELFHRIFVLERPLEPGDSLQLSFDVRVERRGFRHDGISDAVVQNGTHLTNTWLPTIGYQPTRELISASDRHEYGLPSRPLIAPLGDKEAPGDRGSGTTLDVLVGTSADQLAVAPGALRRTWVDNGRRYFHYVTDAPITNEYGIFSARYAVHEATWQSTSDERAVTVRVVHHPGHSASRESIMQGIQASLDYHTTNVGPYGYGHLTFVERAGNATGMHADSSMVTFNEGSALWQAPDDAGALEFPFAIVAHEMAHQWTVPYAAVEGAPVMSEGVAWYYAMKTVEQAKGRAQLDQLLQFMRQPHPFPPVRRGEPLLRGVDGYASYRRGPFALHALSEYGGTDAVNGALRRLREAHRLPGAPLATMHDLYRQLQTALPASLHSLLRDLFEVNAYWDLKTEGVSTHQTSGGAWEVRLDIDARKVVYDLAGAELEVPMDDLVQVGVFAGSDELYMQTHRIPAGKQTITVVVPREPDRAGVDPNHLLLDVQRGDNVRVLASRDTRGAPRNE</sequence>
<dbReference type="PATRIC" id="fig|1813736.3.peg.2873"/>
<feature type="transmembrane region" description="Helical" evidence="1">
    <location>
        <begin position="326"/>
        <end position="351"/>
    </location>
</feature>
<evidence type="ECO:0000313" key="3">
    <source>
        <dbReference type="Proteomes" id="UP000076079"/>
    </source>
</evidence>
<dbReference type="STRING" id="1855912.LuPra_02708"/>
<keyword evidence="1" id="KW-1133">Transmembrane helix</keyword>
<dbReference type="OrthoDB" id="100605at2"/>
<reference evidence="3" key="2">
    <citation type="submission" date="2016-04" db="EMBL/GenBank/DDBJ databases">
        <title>First Complete Genome Sequence of a Subdivision 6 Acidobacterium.</title>
        <authorList>
            <person name="Huang S."/>
            <person name="Vieira S."/>
            <person name="Bunk B."/>
            <person name="Riedel T."/>
            <person name="Sproeer C."/>
            <person name="Overmann J."/>
        </authorList>
    </citation>
    <scope>NUCLEOTIDE SEQUENCE [LARGE SCALE GENOMIC DNA]</scope>
    <source>
        <strain evidence="3">DSM 100886 HEG_-6_39</strain>
    </source>
</reference>
<evidence type="ECO:0000256" key="1">
    <source>
        <dbReference type="SAM" id="Phobius"/>
    </source>
</evidence>
<dbReference type="KEGG" id="abac:LuPra_02708"/>
<dbReference type="Proteomes" id="UP000076079">
    <property type="component" value="Chromosome"/>
</dbReference>
<reference evidence="2 3" key="1">
    <citation type="journal article" date="2016" name="Genome Announc.">
        <title>First Complete Genome Sequence of a Subdivision 6 Acidobacterium Strain.</title>
        <authorList>
            <person name="Huang S."/>
            <person name="Vieira S."/>
            <person name="Bunk B."/>
            <person name="Riedel T."/>
            <person name="Sproer C."/>
            <person name="Overmann J."/>
        </authorList>
    </citation>
    <scope>NUCLEOTIDE SEQUENCE [LARGE SCALE GENOMIC DNA]</scope>
    <source>
        <strain evidence="3">DSM 100886 HEG_-6_39</strain>
    </source>
</reference>
<dbReference type="SUPFAM" id="SSF55486">
    <property type="entry name" value="Metalloproteases ('zincins'), catalytic domain"/>
    <property type="match status" value="1"/>
</dbReference>
<proteinExistence type="predicted"/>
<feature type="transmembrane region" description="Helical" evidence="1">
    <location>
        <begin position="536"/>
        <end position="561"/>
    </location>
</feature>
<protein>
    <submittedName>
        <fullName evidence="2">ABC-type transport system involved in multi-copper enzyme maturation, permease component</fullName>
    </submittedName>
</protein>
<dbReference type="Gene3D" id="1.10.390.10">
    <property type="entry name" value="Neutral Protease Domain 2"/>
    <property type="match status" value="1"/>
</dbReference>
<feature type="transmembrane region" description="Helical" evidence="1">
    <location>
        <begin position="177"/>
        <end position="199"/>
    </location>
</feature>
<evidence type="ECO:0000313" key="2">
    <source>
        <dbReference type="EMBL" id="AMY09491.1"/>
    </source>
</evidence>
<feature type="transmembrane region" description="Helical" evidence="1">
    <location>
        <begin position="494"/>
        <end position="516"/>
    </location>
</feature>
<name>A0A143PLX5_LUTPR</name>
<dbReference type="InterPro" id="IPR027268">
    <property type="entry name" value="Peptidase_M4/M1_CTD_sf"/>
</dbReference>
<feature type="transmembrane region" description="Helical" evidence="1">
    <location>
        <begin position="243"/>
        <end position="260"/>
    </location>
</feature>
<keyword evidence="1" id="KW-0472">Membrane</keyword>
<keyword evidence="3" id="KW-1185">Reference proteome</keyword>
<dbReference type="EMBL" id="CP015136">
    <property type="protein sequence ID" value="AMY09491.1"/>
    <property type="molecule type" value="Genomic_DNA"/>
</dbReference>
<feature type="transmembrane region" description="Helical" evidence="1">
    <location>
        <begin position="149"/>
        <end position="170"/>
    </location>
</feature>
<feature type="transmembrane region" description="Helical" evidence="1">
    <location>
        <begin position="380"/>
        <end position="399"/>
    </location>
</feature>
<dbReference type="AlphaFoldDB" id="A0A143PLX5"/>
<dbReference type="RefSeq" id="WP_110171236.1">
    <property type="nucleotide sequence ID" value="NZ_CP015136.1"/>
</dbReference>
<feature type="transmembrane region" description="Helical" evidence="1">
    <location>
        <begin position="106"/>
        <end position="129"/>
    </location>
</feature>